<dbReference type="PROSITE" id="PS50217">
    <property type="entry name" value="BZIP"/>
    <property type="match status" value="1"/>
</dbReference>
<dbReference type="CDD" id="cd14702">
    <property type="entry name" value="bZIP_plant_GBF1"/>
    <property type="match status" value="1"/>
</dbReference>
<keyword evidence="5" id="KW-0539">Nucleus</keyword>
<dbReference type="PROSITE" id="PS00036">
    <property type="entry name" value="BZIP_BASIC"/>
    <property type="match status" value="1"/>
</dbReference>
<evidence type="ECO:0000259" key="8">
    <source>
        <dbReference type="PROSITE" id="PS50217"/>
    </source>
</evidence>
<dbReference type="GO" id="GO:0003677">
    <property type="term" value="F:DNA binding"/>
    <property type="evidence" value="ECO:0007669"/>
    <property type="project" value="UniProtKB-KW"/>
</dbReference>
<dbReference type="SMART" id="SM00338">
    <property type="entry name" value="BRLZ"/>
    <property type="match status" value="1"/>
</dbReference>
<evidence type="ECO:0000256" key="7">
    <source>
        <dbReference type="SAM" id="MobiDB-lite"/>
    </source>
</evidence>
<dbReference type="GO" id="GO:0046983">
    <property type="term" value="F:protein dimerization activity"/>
    <property type="evidence" value="ECO:0007669"/>
    <property type="project" value="UniProtKB-ARBA"/>
</dbReference>
<dbReference type="EMBL" id="VIEB01000375">
    <property type="protein sequence ID" value="TQD93167.1"/>
    <property type="molecule type" value="Genomic_DNA"/>
</dbReference>
<comment type="subcellular location">
    <subcellularLocation>
        <location evidence="1">Nucleus</location>
    </subcellularLocation>
</comment>
<proteinExistence type="predicted"/>
<dbReference type="InterPro" id="IPR045314">
    <property type="entry name" value="bZIP_plant_GBF1"/>
</dbReference>
<dbReference type="GO" id="GO:0005634">
    <property type="term" value="C:nucleus"/>
    <property type="evidence" value="ECO:0007669"/>
    <property type="project" value="UniProtKB-SubCell"/>
</dbReference>
<dbReference type="PANTHER" id="PTHR46324">
    <property type="entry name" value="BASIC LEUCINE ZIPPER 43-RELATED"/>
    <property type="match status" value="1"/>
</dbReference>
<dbReference type="InterPro" id="IPR004827">
    <property type="entry name" value="bZIP"/>
</dbReference>
<dbReference type="Proteomes" id="UP000315295">
    <property type="component" value="Unassembled WGS sequence"/>
</dbReference>
<accession>A0A540M346</accession>
<evidence type="ECO:0000256" key="1">
    <source>
        <dbReference type="ARBA" id="ARBA00004123"/>
    </source>
</evidence>
<evidence type="ECO:0000256" key="4">
    <source>
        <dbReference type="ARBA" id="ARBA00023163"/>
    </source>
</evidence>
<feature type="region of interest" description="Disordered" evidence="7">
    <location>
        <begin position="50"/>
        <end position="78"/>
    </location>
</feature>
<evidence type="ECO:0000256" key="6">
    <source>
        <dbReference type="SAM" id="Coils"/>
    </source>
</evidence>
<organism evidence="9 10">
    <name type="scientific">Malus baccata</name>
    <name type="common">Siberian crab apple</name>
    <name type="synonym">Pyrus baccata</name>
    <dbReference type="NCBI Taxonomy" id="106549"/>
    <lineage>
        <taxon>Eukaryota</taxon>
        <taxon>Viridiplantae</taxon>
        <taxon>Streptophyta</taxon>
        <taxon>Embryophyta</taxon>
        <taxon>Tracheophyta</taxon>
        <taxon>Spermatophyta</taxon>
        <taxon>Magnoliopsida</taxon>
        <taxon>eudicotyledons</taxon>
        <taxon>Gunneridae</taxon>
        <taxon>Pentapetalae</taxon>
        <taxon>rosids</taxon>
        <taxon>fabids</taxon>
        <taxon>Rosales</taxon>
        <taxon>Rosaceae</taxon>
        <taxon>Amygdaloideae</taxon>
        <taxon>Maleae</taxon>
        <taxon>Malus</taxon>
    </lineage>
</organism>
<reference evidence="9 10" key="1">
    <citation type="journal article" date="2019" name="G3 (Bethesda)">
        <title>Sequencing of a Wild Apple (Malus baccata) Genome Unravels the Differences Between Cultivated and Wild Apple Species Regarding Disease Resistance and Cold Tolerance.</title>
        <authorList>
            <person name="Chen X."/>
        </authorList>
    </citation>
    <scope>NUCLEOTIDE SEQUENCE [LARGE SCALE GENOMIC DNA]</scope>
    <source>
        <strain evidence="10">cv. Shandingzi</strain>
        <tissue evidence="9">Leaves</tissue>
    </source>
</reference>
<dbReference type="Pfam" id="PF00170">
    <property type="entry name" value="bZIP_1"/>
    <property type="match status" value="1"/>
</dbReference>
<dbReference type="SUPFAM" id="SSF57959">
    <property type="entry name" value="Leucine zipper domain"/>
    <property type="match status" value="1"/>
</dbReference>
<comment type="caution">
    <text evidence="9">The sequence shown here is derived from an EMBL/GenBank/DDBJ whole genome shotgun (WGS) entry which is preliminary data.</text>
</comment>
<keyword evidence="4" id="KW-0804">Transcription</keyword>
<dbReference type="InterPro" id="IPR046347">
    <property type="entry name" value="bZIP_sf"/>
</dbReference>
<dbReference type="PANTHER" id="PTHR46324:SF26">
    <property type="entry name" value="OS02G0728001 PROTEIN"/>
    <property type="match status" value="1"/>
</dbReference>
<evidence type="ECO:0000313" key="10">
    <source>
        <dbReference type="Proteomes" id="UP000315295"/>
    </source>
</evidence>
<dbReference type="Gene3D" id="1.20.5.170">
    <property type="match status" value="1"/>
</dbReference>
<evidence type="ECO:0000256" key="2">
    <source>
        <dbReference type="ARBA" id="ARBA00023015"/>
    </source>
</evidence>
<sequence>MLPGEIISGLHYFEPEIPLPNPSDFAFMQNQIPSLHFNTSFNNLSHQIAPPIGHDFTQQSSSLSNNSSTSDDAEEHHHLRVIDERKHRRMISNRESARRSRMRKQKHLDELWSQVVRLRNENHSLIDRLNNLSESHDMVVEENARLKEEACDLRQMLTNLQIGSPYNINASTFRELEGEVPCNTAHLRAESSNQSIAASADLLH</sequence>
<dbReference type="AlphaFoldDB" id="A0A540M346"/>
<keyword evidence="3" id="KW-0238">DNA-binding</keyword>
<dbReference type="FunFam" id="1.20.5.170:FF:000020">
    <property type="entry name" value="BZIP transcription factor"/>
    <property type="match status" value="1"/>
</dbReference>
<gene>
    <name evidence="9" type="ORF">C1H46_021260</name>
</gene>
<feature type="domain" description="BZIP" evidence="8">
    <location>
        <begin position="83"/>
        <end position="146"/>
    </location>
</feature>
<dbReference type="STRING" id="106549.A0A540M346"/>
<feature type="coiled-coil region" evidence="6">
    <location>
        <begin position="115"/>
        <end position="149"/>
    </location>
</feature>
<evidence type="ECO:0000256" key="3">
    <source>
        <dbReference type="ARBA" id="ARBA00023125"/>
    </source>
</evidence>
<keyword evidence="2" id="KW-0805">Transcription regulation</keyword>
<name>A0A540M346_MALBA</name>
<keyword evidence="10" id="KW-1185">Reference proteome</keyword>
<protein>
    <recommendedName>
        <fullName evidence="8">BZIP domain-containing protein</fullName>
    </recommendedName>
</protein>
<evidence type="ECO:0000313" key="9">
    <source>
        <dbReference type="EMBL" id="TQD93167.1"/>
    </source>
</evidence>
<keyword evidence="6" id="KW-0175">Coiled coil</keyword>
<feature type="compositionally biased region" description="Low complexity" evidence="7">
    <location>
        <begin position="57"/>
        <end position="70"/>
    </location>
</feature>
<evidence type="ECO:0000256" key="5">
    <source>
        <dbReference type="ARBA" id="ARBA00023242"/>
    </source>
</evidence>
<dbReference type="InterPro" id="IPR044521">
    <property type="entry name" value="AtbZIP8/43"/>
</dbReference>
<dbReference type="GO" id="GO:0003700">
    <property type="term" value="F:DNA-binding transcription factor activity"/>
    <property type="evidence" value="ECO:0007669"/>
    <property type="project" value="InterPro"/>
</dbReference>